<evidence type="ECO:0000313" key="3">
    <source>
        <dbReference type="Proteomes" id="UP000232101"/>
    </source>
</evidence>
<protein>
    <recommendedName>
        <fullName evidence="1">Cysteine-rich CPCC domain-containing protein</fullName>
    </recommendedName>
</protein>
<organism evidence="2 3">
    <name type="scientific">Lysinibacillus xylanilyticus</name>
    <dbReference type="NCBI Taxonomy" id="582475"/>
    <lineage>
        <taxon>Bacteria</taxon>
        <taxon>Bacillati</taxon>
        <taxon>Bacillota</taxon>
        <taxon>Bacilli</taxon>
        <taxon>Bacillales</taxon>
        <taxon>Bacillaceae</taxon>
        <taxon>Lysinibacillus</taxon>
    </lineage>
</organism>
<feature type="domain" description="Cysteine-rich CPCC" evidence="1">
    <location>
        <begin position="95"/>
        <end position="147"/>
    </location>
</feature>
<name>A0A2M9Q127_9BACI</name>
<evidence type="ECO:0000313" key="2">
    <source>
        <dbReference type="EMBL" id="PJO41774.1"/>
    </source>
</evidence>
<evidence type="ECO:0000259" key="1">
    <source>
        <dbReference type="Pfam" id="PF14206"/>
    </source>
</evidence>
<sequence length="162" mass="18796">MLIFSRELALTNYAIYKISSLSKNEIDNILCSDYLDEEGETKEYDSVYSPNVQNFLVGHFTTIILVGISNNFLKKFLEDCFKDDVNIIGDEEVLYKCPCCGYLTLSTRGEYEVCRVCMWEDDGRSENDIERISSVNHSSIKDYRDKHRMLLEPENIPYKKGD</sequence>
<reference evidence="2 3" key="1">
    <citation type="submission" date="2017-11" db="EMBL/GenBank/DDBJ databases">
        <title>Bacterial isolate from king chilli rhizosphere.</title>
        <authorList>
            <person name="Takhelmayum P."/>
            <person name="Sarangthem I."/>
        </authorList>
    </citation>
    <scope>NUCLEOTIDE SEQUENCE [LARGE SCALE GENOMIC DNA]</scope>
    <source>
        <strain evidence="3">t26</strain>
    </source>
</reference>
<gene>
    <name evidence="2" type="ORF">CWD94_21360</name>
</gene>
<dbReference type="AlphaFoldDB" id="A0A2M9Q127"/>
<dbReference type="Pfam" id="PF14206">
    <property type="entry name" value="Cys_rich_CPCC"/>
    <property type="match status" value="1"/>
</dbReference>
<dbReference type="RefSeq" id="WP_100544841.1">
    <property type="nucleotide sequence ID" value="NZ_PHQY01000663.1"/>
</dbReference>
<accession>A0A2M9Q127</accession>
<dbReference type="InterPro" id="IPR025983">
    <property type="entry name" value="Cys_rich_CPCC"/>
</dbReference>
<comment type="caution">
    <text evidence="2">The sequence shown here is derived from an EMBL/GenBank/DDBJ whole genome shotgun (WGS) entry which is preliminary data.</text>
</comment>
<dbReference type="EMBL" id="PHQY01000663">
    <property type="protein sequence ID" value="PJO41774.1"/>
    <property type="molecule type" value="Genomic_DNA"/>
</dbReference>
<proteinExistence type="predicted"/>
<dbReference type="Proteomes" id="UP000232101">
    <property type="component" value="Unassembled WGS sequence"/>
</dbReference>